<feature type="domain" description="Rhodanese" evidence="1">
    <location>
        <begin position="14"/>
        <end position="99"/>
    </location>
</feature>
<dbReference type="PROSITE" id="PS50206">
    <property type="entry name" value="RHODANESE_3"/>
    <property type="match status" value="1"/>
</dbReference>
<sequence>MKEMTAKELEQTLETSSFVVVDVREDEEVAEGIIPEALHIRLSTLPERIEELDKTKEIVFVCRSGKRSAMAADFADNQGFQTTNMVGGMLAWEGPTKTPEK</sequence>
<dbReference type="PANTHER" id="PTHR43031">
    <property type="entry name" value="FAD-DEPENDENT OXIDOREDUCTASE"/>
    <property type="match status" value="1"/>
</dbReference>
<evidence type="ECO:0000259" key="1">
    <source>
        <dbReference type="PROSITE" id="PS50206"/>
    </source>
</evidence>
<organism evidence="2 3">
    <name type="scientific">Aureibacillus halotolerans</name>
    <dbReference type="NCBI Taxonomy" id="1508390"/>
    <lineage>
        <taxon>Bacteria</taxon>
        <taxon>Bacillati</taxon>
        <taxon>Bacillota</taxon>
        <taxon>Bacilli</taxon>
        <taxon>Bacillales</taxon>
        <taxon>Bacillaceae</taxon>
        <taxon>Aureibacillus</taxon>
    </lineage>
</organism>
<dbReference type="SUPFAM" id="SSF52821">
    <property type="entry name" value="Rhodanese/Cell cycle control phosphatase"/>
    <property type="match status" value="1"/>
</dbReference>
<gene>
    <name evidence="2" type="ORF">EV213_1082</name>
</gene>
<evidence type="ECO:0000313" key="2">
    <source>
        <dbReference type="EMBL" id="TDQ39056.1"/>
    </source>
</evidence>
<dbReference type="AlphaFoldDB" id="A0A4R6U077"/>
<dbReference type="PANTHER" id="PTHR43031:SF17">
    <property type="entry name" value="SULFURTRANSFERASE YTWF-RELATED"/>
    <property type="match status" value="1"/>
</dbReference>
<keyword evidence="3" id="KW-1185">Reference proteome</keyword>
<evidence type="ECO:0000313" key="3">
    <source>
        <dbReference type="Proteomes" id="UP000295632"/>
    </source>
</evidence>
<dbReference type="Gene3D" id="3.40.250.10">
    <property type="entry name" value="Rhodanese-like domain"/>
    <property type="match status" value="1"/>
</dbReference>
<reference evidence="2 3" key="1">
    <citation type="submission" date="2019-03" db="EMBL/GenBank/DDBJ databases">
        <title>Genomic Encyclopedia of Type Strains, Phase IV (KMG-IV): sequencing the most valuable type-strain genomes for metagenomic binning, comparative biology and taxonomic classification.</title>
        <authorList>
            <person name="Goeker M."/>
        </authorList>
    </citation>
    <scope>NUCLEOTIDE SEQUENCE [LARGE SCALE GENOMIC DNA]</scope>
    <source>
        <strain evidence="2 3">DSM 28697</strain>
    </source>
</reference>
<keyword evidence="2" id="KW-0808">Transferase</keyword>
<proteinExistence type="predicted"/>
<accession>A0A4R6U077</accession>
<dbReference type="Proteomes" id="UP000295632">
    <property type="component" value="Unassembled WGS sequence"/>
</dbReference>
<dbReference type="InterPro" id="IPR001763">
    <property type="entry name" value="Rhodanese-like_dom"/>
</dbReference>
<dbReference type="OrthoDB" id="9800872at2"/>
<dbReference type="GO" id="GO:0016740">
    <property type="term" value="F:transferase activity"/>
    <property type="evidence" value="ECO:0007669"/>
    <property type="project" value="UniProtKB-KW"/>
</dbReference>
<dbReference type="CDD" id="cd00158">
    <property type="entry name" value="RHOD"/>
    <property type="match status" value="1"/>
</dbReference>
<dbReference type="InterPro" id="IPR036873">
    <property type="entry name" value="Rhodanese-like_dom_sf"/>
</dbReference>
<dbReference type="RefSeq" id="WP_133580503.1">
    <property type="nucleotide sequence ID" value="NZ_SNYJ01000008.1"/>
</dbReference>
<dbReference type="SMART" id="SM00450">
    <property type="entry name" value="RHOD"/>
    <property type="match status" value="1"/>
</dbReference>
<protein>
    <submittedName>
        <fullName evidence="2">Rhodanese-related sulfurtransferase</fullName>
    </submittedName>
</protein>
<comment type="caution">
    <text evidence="2">The sequence shown here is derived from an EMBL/GenBank/DDBJ whole genome shotgun (WGS) entry which is preliminary data.</text>
</comment>
<dbReference type="InterPro" id="IPR050229">
    <property type="entry name" value="GlpE_sulfurtransferase"/>
</dbReference>
<dbReference type="Pfam" id="PF00581">
    <property type="entry name" value="Rhodanese"/>
    <property type="match status" value="1"/>
</dbReference>
<dbReference type="EMBL" id="SNYJ01000008">
    <property type="protein sequence ID" value="TDQ39056.1"/>
    <property type="molecule type" value="Genomic_DNA"/>
</dbReference>
<name>A0A4R6U077_9BACI</name>